<dbReference type="EMBL" id="AQFW01000012">
    <property type="protein sequence ID" value="EMZ39323.1"/>
    <property type="molecule type" value="Genomic_DNA"/>
</dbReference>
<organism evidence="1 2">
    <name type="scientific">Helicobacter bilis WiWa</name>
    <dbReference type="NCBI Taxonomy" id="1235804"/>
    <lineage>
        <taxon>Bacteria</taxon>
        <taxon>Pseudomonadati</taxon>
        <taxon>Campylobacterota</taxon>
        <taxon>Epsilonproteobacteria</taxon>
        <taxon>Campylobacterales</taxon>
        <taxon>Helicobacteraceae</taxon>
        <taxon>Helicobacter</taxon>
    </lineage>
</organism>
<proteinExistence type="predicted"/>
<dbReference type="Pfam" id="PF08889">
    <property type="entry name" value="WbqC"/>
    <property type="match status" value="1"/>
</dbReference>
<evidence type="ECO:0000313" key="1">
    <source>
        <dbReference type="EMBL" id="EMZ39323.1"/>
    </source>
</evidence>
<sequence length="255" mass="29545">MKKVAILQSNYIPWKGYFDIINSVDEFIIYDTMQYTKNDWRNRNQIKTAVGIQWLSIPVKIGGRISQNQTINQTQIADSGWSKKHWNAIKMNYAKSQYFKHYQTIFESLYAECSTESLLSLINYKFIIEINAILGIQTKISWDTDYGLIEGKTQRLVDLCQKVGADEYISGPAAKSYIQEDLFNQANIKLTWFDYSDYKEYTQLYPPFVHNVSVIDLIFNEGENAKMYLKSFNAINGGGGVTKYRYYAFKEGMAS</sequence>
<reference evidence="1 2" key="1">
    <citation type="submission" date="2013-02" db="EMBL/GenBank/DDBJ databases">
        <title>The Genome Sequence of Helicobacter bilis WiWa.</title>
        <authorList>
            <consortium name="The Broad Institute Genome Sequencing Platform"/>
            <person name="Ward D."/>
            <person name="Overstreet A.-M.C."/>
            <person name="Ramer-Tait A.E."/>
            <person name="Phillips G.J."/>
            <person name="Wannemuehler M.J."/>
            <person name="Walker B."/>
            <person name="Young S.K."/>
            <person name="Zeng Q."/>
            <person name="Gargeya S."/>
            <person name="Fitzgerald M."/>
            <person name="Haas B."/>
            <person name="Abouelleil A."/>
            <person name="Alvarado L."/>
            <person name="Arachchi H.M."/>
            <person name="Berlin A.M."/>
            <person name="Chapman S.B."/>
            <person name="Dewar J."/>
            <person name="Goldberg J."/>
            <person name="Griggs A."/>
            <person name="Gujja S."/>
            <person name="Hansen M."/>
            <person name="Howarth C."/>
            <person name="Imamovic A."/>
            <person name="Larimer J."/>
            <person name="McCowan C."/>
            <person name="Murphy C."/>
            <person name="Neiman D."/>
            <person name="Pearson M."/>
            <person name="Priest M."/>
            <person name="Roberts A."/>
            <person name="Saif S."/>
            <person name="Shea T."/>
            <person name="Sisk P."/>
            <person name="Sykes S."/>
            <person name="Wortman J."/>
            <person name="Nusbaum C."/>
            <person name="Birren B."/>
        </authorList>
    </citation>
    <scope>NUCLEOTIDE SEQUENCE [LARGE SCALE GENOMIC DNA]</scope>
    <source>
        <strain evidence="1 2">WiWa</strain>
    </source>
</reference>
<dbReference type="RefSeq" id="WP_004087223.1">
    <property type="nucleotide sequence ID" value="NZ_KB822515.1"/>
</dbReference>
<dbReference type="InterPro" id="IPR014985">
    <property type="entry name" value="WbqC"/>
</dbReference>
<dbReference type="AlphaFoldDB" id="N2BLH2"/>
<evidence type="ECO:0000313" key="2">
    <source>
        <dbReference type="Proteomes" id="UP000012527"/>
    </source>
</evidence>
<comment type="caution">
    <text evidence="1">The sequence shown here is derived from an EMBL/GenBank/DDBJ whole genome shotgun (WGS) entry which is preliminary data.</text>
</comment>
<dbReference type="Proteomes" id="UP000012527">
    <property type="component" value="Unassembled WGS sequence"/>
</dbReference>
<accession>N2BLH2</accession>
<evidence type="ECO:0008006" key="3">
    <source>
        <dbReference type="Google" id="ProtNLM"/>
    </source>
</evidence>
<dbReference type="GeneID" id="60656830"/>
<protein>
    <recommendedName>
        <fullName evidence="3">WbqC-like protein</fullName>
    </recommendedName>
</protein>
<dbReference type="PATRIC" id="fig|1235804.3.peg.1424"/>
<name>N2BLH2_9HELI</name>
<dbReference type="HOGENOM" id="CLU_079350_0_0_7"/>
<gene>
    <name evidence="1" type="ORF">C826_01299</name>
</gene>